<dbReference type="GO" id="GO:0004519">
    <property type="term" value="F:endonuclease activity"/>
    <property type="evidence" value="ECO:0007669"/>
    <property type="project" value="UniProtKB-KW"/>
</dbReference>
<evidence type="ECO:0000256" key="7">
    <source>
        <dbReference type="ARBA" id="ARBA00022722"/>
    </source>
</evidence>
<keyword evidence="8" id="KW-0479">Metal-binding</keyword>
<dbReference type="SUPFAM" id="SSF52540">
    <property type="entry name" value="P-loop containing nucleoside triphosphate hydrolases"/>
    <property type="match status" value="1"/>
</dbReference>
<feature type="domain" description="CRESS-DNA virus Rep endonuclease" evidence="18">
    <location>
        <begin position="4"/>
        <end position="102"/>
    </location>
</feature>
<keyword evidence="10" id="KW-0255">Endonuclease</keyword>
<evidence type="ECO:0000259" key="18">
    <source>
        <dbReference type="PROSITE" id="PS52020"/>
    </source>
</evidence>
<reference evidence="19" key="1">
    <citation type="journal article" date="2013" name="ISME J.">
        <title>Previously unknown and highly divergent ssDNA viruses populate the oceans.</title>
        <authorList>
            <person name="Labonte J.M."/>
            <person name="Suttle C.A."/>
        </authorList>
    </citation>
    <scope>NUCLEOTIDE SEQUENCE</scope>
</reference>
<evidence type="ECO:0000256" key="9">
    <source>
        <dbReference type="ARBA" id="ARBA00022741"/>
    </source>
</evidence>
<evidence type="ECO:0000256" key="13">
    <source>
        <dbReference type="ARBA" id="ARBA00023125"/>
    </source>
</evidence>
<keyword evidence="11" id="KW-0378">Hydrolase</keyword>
<keyword evidence="14" id="KW-0511">Multifunctional enzyme</keyword>
<dbReference type="Pfam" id="PF00910">
    <property type="entry name" value="RNA_helicase"/>
    <property type="match status" value="1"/>
</dbReference>
<dbReference type="GO" id="GO:0016787">
    <property type="term" value="F:hydrolase activity"/>
    <property type="evidence" value="ECO:0007669"/>
    <property type="project" value="UniProtKB-KW"/>
</dbReference>
<keyword evidence="12" id="KW-0190">Covalent protein-DNA linkage</keyword>
<dbReference type="InterPro" id="IPR049912">
    <property type="entry name" value="CRESS_DNA_REP"/>
</dbReference>
<evidence type="ECO:0000256" key="3">
    <source>
        <dbReference type="ARBA" id="ARBA00008545"/>
    </source>
</evidence>
<keyword evidence="5" id="KW-0548">Nucleotidyltransferase</keyword>
<dbReference type="GO" id="GO:0003723">
    <property type="term" value="F:RNA binding"/>
    <property type="evidence" value="ECO:0007669"/>
    <property type="project" value="InterPro"/>
</dbReference>
<evidence type="ECO:0000313" key="19">
    <source>
        <dbReference type="EMBL" id="AGA18314.1"/>
    </source>
</evidence>
<evidence type="ECO:0000256" key="15">
    <source>
        <dbReference type="ARBA" id="ARBA00030754"/>
    </source>
</evidence>
<dbReference type="GO" id="GO:0046872">
    <property type="term" value="F:metal ion binding"/>
    <property type="evidence" value="ECO:0007669"/>
    <property type="project" value="UniProtKB-KW"/>
</dbReference>
<organism evidence="19">
    <name type="scientific">uncultured marine virus</name>
    <dbReference type="NCBI Taxonomy" id="186617"/>
    <lineage>
        <taxon>Viruses</taxon>
        <taxon>environmental samples</taxon>
    </lineage>
</organism>
<evidence type="ECO:0000256" key="16">
    <source>
        <dbReference type="ARBA" id="ARBA00032243"/>
    </source>
</evidence>
<keyword evidence="4" id="KW-0808">Transferase</keyword>
<evidence type="ECO:0000256" key="11">
    <source>
        <dbReference type="ARBA" id="ARBA00022801"/>
    </source>
</evidence>
<keyword evidence="7" id="KW-0540">Nuclease</keyword>
<dbReference type="Pfam" id="PF02407">
    <property type="entry name" value="Viral_Rep"/>
    <property type="match status" value="1"/>
</dbReference>
<accession>S4TEH8</accession>
<protein>
    <recommendedName>
        <fullName evidence="15">ATP-dependent helicase Rep</fullName>
    </recommendedName>
    <alternativeName>
        <fullName evidence="16">RepP</fullName>
    </alternativeName>
</protein>
<comment type="similarity">
    <text evidence="3">Belongs to the nanoviruses/circoviruses replication-associated protein family.</text>
</comment>
<dbReference type="InterPro" id="IPR027417">
    <property type="entry name" value="P-loop_NTPase"/>
</dbReference>
<evidence type="ECO:0000256" key="2">
    <source>
        <dbReference type="ARBA" id="ARBA00004147"/>
    </source>
</evidence>
<dbReference type="GO" id="GO:0016779">
    <property type="term" value="F:nucleotidyltransferase activity"/>
    <property type="evidence" value="ECO:0007669"/>
    <property type="project" value="UniProtKB-KW"/>
</dbReference>
<evidence type="ECO:0000256" key="10">
    <source>
        <dbReference type="ARBA" id="ARBA00022759"/>
    </source>
</evidence>
<evidence type="ECO:0000256" key="17">
    <source>
        <dbReference type="ARBA" id="ARBA00049360"/>
    </source>
</evidence>
<comment type="catalytic activity">
    <reaction evidence="17">
        <text>ATP + H2O = ADP + phosphate + H(+)</text>
        <dbReference type="Rhea" id="RHEA:13065"/>
        <dbReference type="ChEBI" id="CHEBI:15377"/>
        <dbReference type="ChEBI" id="CHEBI:15378"/>
        <dbReference type="ChEBI" id="CHEBI:30616"/>
        <dbReference type="ChEBI" id="CHEBI:43474"/>
        <dbReference type="ChEBI" id="CHEBI:456216"/>
    </reaction>
</comment>
<dbReference type="GO" id="GO:0006260">
    <property type="term" value="P:DNA replication"/>
    <property type="evidence" value="ECO:0007669"/>
    <property type="project" value="UniProtKB-KW"/>
</dbReference>
<evidence type="ECO:0000256" key="12">
    <source>
        <dbReference type="ARBA" id="ARBA00023124"/>
    </source>
</evidence>
<evidence type="ECO:0000256" key="8">
    <source>
        <dbReference type="ARBA" id="ARBA00022723"/>
    </source>
</evidence>
<keyword evidence="6" id="KW-0235">DNA replication</keyword>
<dbReference type="InterPro" id="IPR000605">
    <property type="entry name" value="Helicase_SF3_ssDNA/RNA_vir"/>
</dbReference>
<sequence>MPKDIGSTKWCFTINNYSDSDTFAVRHMLSKPNVKYGIFGFEVGEETKTPHIQGYVRFRSTVGFNAMAHKLVRARLERANGDDMQNKKYCSKDDNHVEYGEAEESKQGSRNDIKAVSQLIRSGEIEQTDFMFDYPEMYVRYGRMFDRMFAEVAPKRTTEPNIIWRYGLSGTGKTRHIFDNHDNVYVKDNTLWWDGYKSGDVILIDDFDNNIPYRVLLRILDRYQYQGQIKGGYVQVNSPHIYITCEFPQPIIGVGMNYFKLHVDCPQSFTW</sequence>
<proteinExistence type="inferred from homology"/>
<dbReference type="GO" id="GO:0000166">
    <property type="term" value="F:nucleotide binding"/>
    <property type="evidence" value="ECO:0007669"/>
    <property type="project" value="UniProtKB-KW"/>
</dbReference>
<dbReference type="PROSITE" id="PS52020">
    <property type="entry name" value="CRESS_DNA_REP"/>
    <property type="match status" value="1"/>
</dbReference>
<comment type="cofactor">
    <cofactor evidence="1">
        <name>Mn(2+)</name>
        <dbReference type="ChEBI" id="CHEBI:29035"/>
    </cofactor>
</comment>
<dbReference type="GO" id="GO:0042025">
    <property type="term" value="C:host cell nucleus"/>
    <property type="evidence" value="ECO:0007669"/>
    <property type="project" value="UniProtKB-SubCell"/>
</dbReference>
<dbReference type="GO" id="GO:0003677">
    <property type="term" value="F:DNA binding"/>
    <property type="evidence" value="ECO:0007669"/>
    <property type="project" value="UniProtKB-KW"/>
</dbReference>
<evidence type="ECO:0000256" key="6">
    <source>
        <dbReference type="ARBA" id="ARBA00022705"/>
    </source>
</evidence>
<dbReference type="EMBL" id="JX904250">
    <property type="protein sequence ID" value="AGA18314.1"/>
    <property type="molecule type" value="Genomic_DNA"/>
</dbReference>
<keyword evidence="9" id="KW-0547">Nucleotide-binding</keyword>
<evidence type="ECO:0000256" key="4">
    <source>
        <dbReference type="ARBA" id="ARBA00022679"/>
    </source>
</evidence>
<evidence type="ECO:0000256" key="14">
    <source>
        <dbReference type="ARBA" id="ARBA00023268"/>
    </source>
</evidence>
<dbReference type="Gene3D" id="3.40.1310.20">
    <property type="match status" value="1"/>
</dbReference>
<comment type="subcellular location">
    <subcellularLocation>
        <location evidence="2">Host nucleus</location>
    </subcellularLocation>
</comment>
<name>S4TEH8_9VIRU</name>
<evidence type="ECO:0000256" key="1">
    <source>
        <dbReference type="ARBA" id="ARBA00001936"/>
    </source>
</evidence>
<evidence type="ECO:0000256" key="5">
    <source>
        <dbReference type="ARBA" id="ARBA00022695"/>
    </source>
</evidence>
<keyword evidence="13" id="KW-0238">DNA-binding</keyword>
<dbReference type="GO" id="GO:0003724">
    <property type="term" value="F:RNA helicase activity"/>
    <property type="evidence" value="ECO:0007669"/>
    <property type="project" value="InterPro"/>
</dbReference>